<dbReference type="RefSeq" id="WP_007068693.1">
    <property type="nucleotide sequence ID" value="NZ_DS022272.1"/>
</dbReference>
<feature type="compositionally biased region" description="Basic and acidic residues" evidence="1">
    <location>
        <begin position="152"/>
        <end position="172"/>
    </location>
</feature>
<organism evidence="2 3">
    <name type="scientific">Fulvimarina pelagi HTCC2506</name>
    <dbReference type="NCBI Taxonomy" id="314231"/>
    <lineage>
        <taxon>Bacteria</taxon>
        <taxon>Pseudomonadati</taxon>
        <taxon>Pseudomonadota</taxon>
        <taxon>Alphaproteobacteria</taxon>
        <taxon>Hyphomicrobiales</taxon>
        <taxon>Aurantimonadaceae</taxon>
        <taxon>Fulvimarina</taxon>
    </lineage>
</organism>
<dbReference type="STRING" id="217511.GCA_001463845_01867"/>
<keyword evidence="3" id="KW-1185">Reference proteome</keyword>
<name>Q0G154_9HYPH</name>
<comment type="caution">
    <text evidence="2">The sequence shown here is derived from an EMBL/GenBank/DDBJ whole genome shotgun (WGS) entry which is preliminary data.</text>
</comment>
<reference evidence="2 3" key="1">
    <citation type="journal article" date="2010" name="J. Bacteriol.">
        <title>Genome sequence of Fulvimarina pelagi HTCC2506T, a Mn(II)-oxidizing alphaproteobacterium possessing an aerobic anoxygenic photosynthetic gene cluster and Xanthorhodopsin.</title>
        <authorList>
            <person name="Kang I."/>
            <person name="Oh H.M."/>
            <person name="Lim S.I."/>
            <person name="Ferriera S."/>
            <person name="Giovannoni S.J."/>
            <person name="Cho J.C."/>
        </authorList>
    </citation>
    <scope>NUCLEOTIDE SEQUENCE [LARGE SCALE GENOMIC DNA]</scope>
    <source>
        <strain evidence="2 3">HTCC2506</strain>
    </source>
</reference>
<proteinExistence type="predicted"/>
<protein>
    <submittedName>
        <fullName evidence="2">Molybdopterin-guanine dinucleotide biosynthesis protein A</fullName>
    </submittedName>
</protein>
<dbReference type="HOGENOM" id="CLU_114505_0_1_5"/>
<dbReference type="Pfam" id="PF11749">
    <property type="entry name" value="DUF3305"/>
    <property type="match status" value="1"/>
</dbReference>
<accession>Q0G154</accession>
<feature type="region of interest" description="Disordered" evidence="1">
    <location>
        <begin position="152"/>
        <end position="185"/>
    </location>
</feature>
<evidence type="ECO:0000313" key="3">
    <source>
        <dbReference type="Proteomes" id="UP000004310"/>
    </source>
</evidence>
<dbReference type="Proteomes" id="UP000004310">
    <property type="component" value="Unassembled WGS sequence"/>
</dbReference>
<dbReference type="eggNOG" id="COG0746">
    <property type="taxonomic scope" value="Bacteria"/>
</dbReference>
<gene>
    <name evidence="2" type="ORF">FP2506_17894</name>
</gene>
<dbReference type="AlphaFoldDB" id="Q0G154"/>
<dbReference type="InterPro" id="IPR021736">
    <property type="entry name" value="DUF3305"/>
</dbReference>
<evidence type="ECO:0000256" key="1">
    <source>
        <dbReference type="SAM" id="MobiDB-lite"/>
    </source>
</evidence>
<evidence type="ECO:0000313" key="2">
    <source>
        <dbReference type="EMBL" id="EAU40785.1"/>
    </source>
</evidence>
<dbReference type="EMBL" id="AATP01000005">
    <property type="protein sequence ID" value="EAU40785.1"/>
    <property type="molecule type" value="Genomic_DNA"/>
</dbReference>
<sequence length="185" mass="21141">MRAEVSRELTIRLGVLAEKRRPVSRWVKEIWLPVGVMPPSDGFAIGHEIMRDEKRTRYFMGVHDLTVHATETEAYVHNFNASTPALFVALRRTTNPDHPLPWFVHVVTASPYLAQDLDDSGEDIVERVAMPPEIESALKEFCNRHHTEEVFKKRRRDKVDVEEHKFGKEPIFERPGSSGEGPSSG</sequence>